<evidence type="ECO:0000256" key="1">
    <source>
        <dbReference type="SAM" id="MobiDB-lite"/>
    </source>
</evidence>
<proteinExistence type="predicted"/>
<dbReference type="AlphaFoldDB" id="A0A6C0K369"/>
<feature type="compositionally biased region" description="Basic and acidic residues" evidence="1">
    <location>
        <begin position="184"/>
        <end position="201"/>
    </location>
</feature>
<sequence>MTENVMTENVMTEMTLECLMNKTQYAKYISQSQGKSNNKIINKKEKKFYKRRIFDLTKQLLNNEKPKMMFPDVSSAFDSYVKVCIEYFKALDKTDIIQSDYDGFIDELGTGIGALSESEQAELNKLLMRSIKITEPNALEKLVKRTTTKICQKAPIIPMQKDINLKDPVLKNKGIRKKNNINNKYEESSEKKETDETDKTK</sequence>
<dbReference type="EMBL" id="MN740770">
    <property type="protein sequence ID" value="QHU10658.1"/>
    <property type="molecule type" value="Genomic_DNA"/>
</dbReference>
<organism evidence="2">
    <name type="scientific">viral metagenome</name>
    <dbReference type="NCBI Taxonomy" id="1070528"/>
    <lineage>
        <taxon>unclassified sequences</taxon>
        <taxon>metagenomes</taxon>
        <taxon>organismal metagenomes</taxon>
    </lineage>
</organism>
<evidence type="ECO:0000313" key="2">
    <source>
        <dbReference type="EMBL" id="QHU10658.1"/>
    </source>
</evidence>
<reference evidence="2" key="1">
    <citation type="journal article" date="2020" name="Nature">
        <title>Giant virus diversity and host interactions through global metagenomics.</title>
        <authorList>
            <person name="Schulz F."/>
            <person name="Roux S."/>
            <person name="Paez-Espino D."/>
            <person name="Jungbluth S."/>
            <person name="Walsh D.A."/>
            <person name="Denef V.J."/>
            <person name="McMahon K.D."/>
            <person name="Konstantinidis K.T."/>
            <person name="Eloe-Fadrosh E.A."/>
            <person name="Kyrpides N.C."/>
            <person name="Woyke T."/>
        </authorList>
    </citation>
    <scope>NUCLEOTIDE SEQUENCE</scope>
    <source>
        <strain evidence="2">GVMAG-S-1101165-83</strain>
    </source>
</reference>
<name>A0A6C0K369_9ZZZZ</name>
<accession>A0A6C0K369</accession>
<feature type="region of interest" description="Disordered" evidence="1">
    <location>
        <begin position="174"/>
        <end position="201"/>
    </location>
</feature>
<protein>
    <submittedName>
        <fullName evidence="2">Uncharacterized protein</fullName>
    </submittedName>
</protein>